<evidence type="ECO:0000313" key="3">
    <source>
        <dbReference type="Proteomes" id="UP000196125"/>
    </source>
</evidence>
<dbReference type="AlphaFoldDB" id="A0A1Y6IWB1"/>
<sequence length="353" mass="39366">MYRMNLKREQNVSQRRSARRQTRQMVLEDNRDSAAPVIQQKQGRSGSAIQYSAPSMSVPQSGNTTSGIVQRTVEGMGTAANWAKTKSSKKMVQDNLELIAIDIHNDSNLYQLDELNAFYEAELKGKTHSELSDTADWFHKFKRFVAGSRDDEGAHGAALHGGSGDQFIVDRVNTVGQPNRASYLMMDDYLKWDSILSLNAEEIWGKYKEAVGESLETLNSFLPDGMADTGAANDFVTYSASEWLDFNVAWDKKNFPVRLKTEMRGTAVTAAEKAGEYHVKINASIEGLQDFNSRQVRKIGATDATTMDVTTHNKHPVAYTGGLSPEFTIDKFCNLKNEGNPVGDKKLKWVTKF</sequence>
<dbReference type="EMBL" id="FXXI01000007">
    <property type="protein sequence ID" value="SMS01965.1"/>
    <property type="molecule type" value="Genomic_DNA"/>
</dbReference>
<gene>
    <name evidence="2" type="ORF">VIM7927_03276</name>
</gene>
<organism evidence="2 3">
    <name type="scientific">Vibrio mangrovi</name>
    <dbReference type="NCBI Taxonomy" id="474394"/>
    <lineage>
        <taxon>Bacteria</taxon>
        <taxon>Pseudomonadati</taxon>
        <taxon>Pseudomonadota</taxon>
        <taxon>Gammaproteobacteria</taxon>
        <taxon>Vibrionales</taxon>
        <taxon>Vibrionaceae</taxon>
        <taxon>Vibrio</taxon>
    </lineage>
</organism>
<name>A0A1Y6IWB1_9VIBR</name>
<feature type="compositionally biased region" description="Polar residues" evidence="1">
    <location>
        <begin position="39"/>
        <end position="65"/>
    </location>
</feature>
<proteinExistence type="predicted"/>
<reference evidence="2 3" key="1">
    <citation type="submission" date="2017-05" db="EMBL/GenBank/DDBJ databases">
        <authorList>
            <person name="Song R."/>
            <person name="Chenine A.L."/>
            <person name="Ruprecht R.M."/>
        </authorList>
    </citation>
    <scope>NUCLEOTIDE SEQUENCE [LARGE SCALE GENOMIC DNA]</scope>
    <source>
        <strain evidence="2 3">CECT 7927</strain>
    </source>
</reference>
<evidence type="ECO:0000256" key="1">
    <source>
        <dbReference type="SAM" id="MobiDB-lite"/>
    </source>
</evidence>
<protein>
    <submittedName>
        <fullName evidence="2">Uncharacterized protein</fullName>
    </submittedName>
</protein>
<evidence type="ECO:0000313" key="2">
    <source>
        <dbReference type="EMBL" id="SMS01965.1"/>
    </source>
</evidence>
<accession>A0A1Y6IWB1</accession>
<feature type="compositionally biased region" description="Basic and acidic residues" evidence="1">
    <location>
        <begin position="1"/>
        <end position="10"/>
    </location>
</feature>
<feature type="region of interest" description="Disordered" evidence="1">
    <location>
        <begin position="1"/>
        <end position="65"/>
    </location>
</feature>
<dbReference type="Proteomes" id="UP000196125">
    <property type="component" value="Unassembled WGS sequence"/>
</dbReference>